<feature type="domain" description="C2H2-type" evidence="10">
    <location>
        <begin position="135"/>
        <end position="162"/>
    </location>
</feature>
<evidence type="ECO:0000256" key="1">
    <source>
        <dbReference type="ARBA" id="ARBA00004123"/>
    </source>
</evidence>
<feature type="domain" description="C2H2-type" evidence="10">
    <location>
        <begin position="104"/>
        <end position="133"/>
    </location>
</feature>
<keyword evidence="6" id="KW-0238">DNA-binding</keyword>
<evidence type="ECO:0000256" key="9">
    <source>
        <dbReference type="SAM" id="MobiDB-lite"/>
    </source>
</evidence>
<keyword evidence="5" id="KW-0862">Zinc</keyword>
<dbReference type="PANTHER" id="PTHR24390:SF159">
    <property type="entry name" value="GROWTH FACTOR INDEPENDENT 1 TRANSCRIPTIONAL REPRESSOR"/>
    <property type="match status" value="1"/>
</dbReference>
<dbReference type="SUPFAM" id="SSF57667">
    <property type="entry name" value="beta-beta-alpha zinc fingers"/>
    <property type="match status" value="5"/>
</dbReference>
<evidence type="ECO:0000256" key="8">
    <source>
        <dbReference type="PROSITE-ProRule" id="PRU00042"/>
    </source>
</evidence>
<dbReference type="FunFam" id="3.30.160.60:FF:000358">
    <property type="entry name" value="zinc finger protein 24"/>
    <property type="match status" value="1"/>
</dbReference>
<evidence type="ECO:0000256" key="7">
    <source>
        <dbReference type="ARBA" id="ARBA00023242"/>
    </source>
</evidence>
<feature type="domain" description="C2H2-type" evidence="10">
    <location>
        <begin position="247"/>
        <end position="269"/>
    </location>
</feature>
<dbReference type="Gene3D" id="3.30.160.60">
    <property type="entry name" value="Classic Zinc Finger"/>
    <property type="match status" value="7"/>
</dbReference>
<feature type="domain" description="C2H2-type" evidence="10">
    <location>
        <begin position="219"/>
        <end position="246"/>
    </location>
</feature>
<dbReference type="InterPro" id="IPR017896">
    <property type="entry name" value="4Fe4S_Fe-S-bd"/>
</dbReference>
<dbReference type="PROSITE" id="PS50157">
    <property type="entry name" value="ZINC_FINGER_C2H2_2"/>
    <property type="match status" value="8"/>
</dbReference>
<evidence type="ECO:0000256" key="3">
    <source>
        <dbReference type="ARBA" id="ARBA00022737"/>
    </source>
</evidence>
<organism evidence="12 13">
    <name type="scientific">Plutella xylostella</name>
    <name type="common">Diamondback moth</name>
    <name type="synonym">Plutella maculipennis</name>
    <dbReference type="NCBI Taxonomy" id="51655"/>
    <lineage>
        <taxon>Eukaryota</taxon>
        <taxon>Metazoa</taxon>
        <taxon>Ecdysozoa</taxon>
        <taxon>Arthropoda</taxon>
        <taxon>Hexapoda</taxon>
        <taxon>Insecta</taxon>
        <taxon>Pterygota</taxon>
        <taxon>Neoptera</taxon>
        <taxon>Endopterygota</taxon>
        <taxon>Lepidoptera</taxon>
        <taxon>Glossata</taxon>
        <taxon>Ditrysia</taxon>
        <taxon>Yponomeutoidea</taxon>
        <taxon>Plutellidae</taxon>
        <taxon>Plutella</taxon>
    </lineage>
</organism>
<proteinExistence type="predicted"/>
<dbReference type="GO" id="GO:0005634">
    <property type="term" value="C:nucleus"/>
    <property type="evidence" value="ECO:0007669"/>
    <property type="project" value="UniProtKB-SubCell"/>
</dbReference>
<dbReference type="SMART" id="SM00355">
    <property type="entry name" value="ZnF_C2H2"/>
    <property type="match status" value="13"/>
</dbReference>
<comment type="caution">
    <text evidence="12">The sequence shown here is derived from an EMBL/GenBank/DDBJ whole genome shotgun (WGS) entry which is preliminary data.</text>
</comment>
<dbReference type="InterPro" id="IPR036236">
    <property type="entry name" value="Znf_C2H2_sf"/>
</dbReference>
<dbReference type="GO" id="GO:0008270">
    <property type="term" value="F:zinc ion binding"/>
    <property type="evidence" value="ECO:0007669"/>
    <property type="project" value="UniProtKB-KW"/>
</dbReference>
<gene>
    <name evidence="12" type="ORF">PLXY2_LOCUS11113</name>
</gene>
<keyword evidence="7" id="KW-0539">Nucleus</keyword>
<feature type="domain" description="4Fe-4S ferredoxin-type" evidence="11">
    <location>
        <begin position="65"/>
        <end position="95"/>
    </location>
</feature>
<dbReference type="Pfam" id="PF00096">
    <property type="entry name" value="zf-C2H2"/>
    <property type="match status" value="8"/>
</dbReference>
<name>A0A8S4G0X4_PLUXY</name>
<dbReference type="PROSITE" id="PS51379">
    <property type="entry name" value="4FE4S_FER_2"/>
    <property type="match status" value="1"/>
</dbReference>
<dbReference type="FunFam" id="3.30.160.60:FF:000065">
    <property type="entry name" value="B-cell CLL/lymphoma 6, member B"/>
    <property type="match status" value="1"/>
</dbReference>
<dbReference type="PROSITE" id="PS00028">
    <property type="entry name" value="ZINC_FINGER_C2H2_1"/>
    <property type="match status" value="5"/>
</dbReference>
<evidence type="ECO:0000313" key="13">
    <source>
        <dbReference type="Proteomes" id="UP000653454"/>
    </source>
</evidence>
<keyword evidence="13" id="KW-1185">Reference proteome</keyword>
<reference evidence="12" key="1">
    <citation type="submission" date="2020-11" db="EMBL/GenBank/DDBJ databases">
        <authorList>
            <person name="Whiteford S."/>
        </authorList>
    </citation>
    <scope>NUCLEOTIDE SEQUENCE</scope>
</reference>
<dbReference type="GO" id="GO:0003700">
    <property type="term" value="F:DNA-binding transcription factor activity"/>
    <property type="evidence" value="ECO:0007669"/>
    <property type="project" value="TreeGrafter"/>
</dbReference>
<feature type="domain" description="C2H2-type" evidence="10">
    <location>
        <begin position="46"/>
        <end position="74"/>
    </location>
</feature>
<keyword evidence="2" id="KW-0479">Metal-binding</keyword>
<dbReference type="PANTHER" id="PTHR24390">
    <property type="entry name" value="ZINC FINGER PROTEIN"/>
    <property type="match status" value="1"/>
</dbReference>
<sequence length="440" mass="51986">MPPKKSRKVSKAKSRKRTKVKMMKTKSESNKLTLEGLVSGVHEKKITCKECSKKFKFKSNYEKHVRTEHCNLPDCVKCDLCPARCPNDNILAEHKANAHERPMYECSTCSKIFSRPSHVFRHSRLGCGTGVPEQYPCEICNKSFSRKDNLLVHLRSHIKVNKPFQCKHCQFAAHTFRRYVNHVQKVHWPKYFECDHCGKSTTSRPALMKHLEIHGDKKFACEVCGYTSHTIEVMRRHVLRHTDEKPFKCSQCPRSFIQSAQLRRHMESHLNFLCKECDKTFRSHARYCPRSFIQSAQLRRHMESHLNFLCKECDKTFRSHARLQIHMREHNGLAPLLCSFEDCPYSKRQFSSEQIFIDHMKAHEDRKFQCTVCHKKYATEINLKRHTSTHELERPRRCMYCVTARAYIRGDMLVRHVRSKHPAIFNEYLLHVRQVLVWIC</sequence>
<feature type="domain" description="C2H2-type" evidence="10">
    <location>
        <begin position="192"/>
        <end position="219"/>
    </location>
</feature>
<comment type="subcellular location">
    <subcellularLocation>
        <location evidence="1">Nucleus</location>
    </subcellularLocation>
</comment>
<accession>A0A8S4G0X4</accession>
<evidence type="ECO:0000259" key="11">
    <source>
        <dbReference type="PROSITE" id="PS51379"/>
    </source>
</evidence>
<dbReference type="InterPro" id="IPR013087">
    <property type="entry name" value="Znf_C2H2_type"/>
</dbReference>
<feature type="domain" description="C2H2-type" evidence="10">
    <location>
        <begin position="368"/>
        <end position="395"/>
    </location>
</feature>
<dbReference type="GO" id="GO:0000978">
    <property type="term" value="F:RNA polymerase II cis-regulatory region sequence-specific DNA binding"/>
    <property type="evidence" value="ECO:0007669"/>
    <property type="project" value="TreeGrafter"/>
</dbReference>
<feature type="domain" description="C2H2-type" evidence="10">
    <location>
        <begin position="308"/>
        <end position="335"/>
    </location>
</feature>
<evidence type="ECO:0000313" key="12">
    <source>
        <dbReference type="EMBL" id="CAG9132878.1"/>
    </source>
</evidence>
<keyword evidence="3" id="KW-0677">Repeat</keyword>
<evidence type="ECO:0000256" key="4">
    <source>
        <dbReference type="ARBA" id="ARBA00022771"/>
    </source>
</evidence>
<feature type="region of interest" description="Disordered" evidence="9">
    <location>
        <begin position="1"/>
        <end position="20"/>
    </location>
</feature>
<dbReference type="Proteomes" id="UP000653454">
    <property type="component" value="Unassembled WGS sequence"/>
</dbReference>
<protein>
    <submittedName>
        <fullName evidence="12">(diamondback moth) hypothetical protein</fullName>
    </submittedName>
</protein>
<evidence type="ECO:0000256" key="5">
    <source>
        <dbReference type="ARBA" id="ARBA00022833"/>
    </source>
</evidence>
<keyword evidence="4 8" id="KW-0863">Zinc-finger</keyword>
<dbReference type="GO" id="GO:0006357">
    <property type="term" value="P:regulation of transcription by RNA polymerase II"/>
    <property type="evidence" value="ECO:0007669"/>
    <property type="project" value="TreeGrafter"/>
</dbReference>
<evidence type="ECO:0000256" key="6">
    <source>
        <dbReference type="ARBA" id="ARBA00023125"/>
    </source>
</evidence>
<dbReference type="AlphaFoldDB" id="A0A8S4G0X4"/>
<evidence type="ECO:0000259" key="10">
    <source>
        <dbReference type="PROSITE" id="PS50157"/>
    </source>
</evidence>
<evidence type="ECO:0000256" key="2">
    <source>
        <dbReference type="ARBA" id="ARBA00022723"/>
    </source>
</evidence>
<dbReference type="EMBL" id="CAJHNJ030000054">
    <property type="protein sequence ID" value="CAG9132878.1"/>
    <property type="molecule type" value="Genomic_DNA"/>
</dbReference>